<accession>A0AAN6XLW9</accession>
<keyword evidence="3" id="KW-1185">Reference proteome</keyword>
<sequence length="501" mass="56843">MSNTDIEPVVARQLPNIVLALETSEPLWVTIIKENKYLNEDSDYENTIAPDIAELFKSYLLSEDHNAAAATAIKFDSMYEEVYVPKYNGCGESGRKKWWTGYLSYFYEAVFVITKHISYDDPLQDKVVHLLLELKKLPSRSAKIGSYRGWEWIDSVVWQCDPQFTGQLQHAHDCSPPSLCRYIHPFPTNAHADCPSPVAAVKDYLRGSYDDEDYVEAAQEYELDPIRWVNHHAFRARCILAGLCEGDEGFLDGPTAAIDYGLRLERERSSQKVADATVIAAANYIIMIGDIIDSECVRKQQTPYRDQWRGWRDGNGPTVWKQWARRLSEILEGLEKGDDAGLHVREKNRAVLRDLATKARARMEELEPALIIEMEAERRQQVRKKLEEEENKKKEVEEKQKREEAEEAEKAENIRRTEEAEKAQEAKEVAEESAPGQTPAAATDSSRKADSTADGKSDADSDLKVTKTSEPRHSKHRAVEFVKGLVRSFSSAGSKKEAKQG</sequence>
<feature type="compositionally biased region" description="Basic and acidic residues" evidence="1">
    <location>
        <begin position="445"/>
        <end position="479"/>
    </location>
</feature>
<feature type="region of interest" description="Disordered" evidence="1">
    <location>
        <begin position="385"/>
        <end position="479"/>
    </location>
</feature>
<gene>
    <name evidence="2" type="ORF">QBC40DRAFT_277246</name>
</gene>
<evidence type="ECO:0000256" key="1">
    <source>
        <dbReference type="SAM" id="MobiDB-lite"/>
    </source>
</evidence>
<protein>
    <submittedName>
        <fullName evidence="2">Uncharacterized protein</fullName>
    </submittedName>
</protein>
<evidence type="ECO:0000313" key="2">
    <source>
        <dbReference type="EMBL" id="KAK4202021.1"/>
    </source>
</evidence>
<dbReference type="AlphaFoldDB" id="A0AAN6XLW9"/>
<dbReference type="Pfam" id="PF12311">
    <property type="entry name" value="DUF3632"/>
    <property type="match status" value="1"/>
</dbReference>
<reference evidence="2" key="2">
    <citation type="submission" date="2023-05" db="EMBL/GenBank/DDBJ databases">
        <authorList>
            <consortium name="Lawrence Berkeley National Laboratory"/>
            <person name="Steindorff A."/>
            <person name="Hensen N."/>
            <person name="Bonometti L."/>
            <person name="Westerberg I."/>
            <person name="Brannstrom I.O."/>
            <person name="Guillou S."/>
            <person name="Cros-Aarteil S."/>
            <person name="Calhoun S."/>
            <person name="Haridas S."/>
            <person name="Kuo A."/>
            <person name="Mondo S."/>
            <person name="Pangilinan J."/>
            <person name="Riley R."/>
            <person name="Labutti K."/>
            <person name="Andreopoulos B."/>
            <person name="Lipzen A."/>
            <person name="Chen C."/>
            <person name="Yanf M."/>
            <person name="Daum C."/>
            <person name="Ng V."/>
            <person name="Clum A."/>
            <person name="Ohm R."/>
            <person name="Martin F."/>
            <person name="Silar P."/>
            <person name="Natvig D."/>
            <person name="Lalanne C."/>
            <person name="Gautier V."/>
            <person name="Ament-Velasquez S.L."/>
            <person name="Kruys A."/>
            <person name="Hutchinson M.I."/>
            <person name="Powell A.J."/>
            <person name="Barry K."/>
            <person name="Miller A.N."/>
            <person name="Grigoriev I.V."/>
            <person name="Debuchy R."/>
            <person name="Gladieux P."/>
            <person name="Thoren M.H."/>
            <person name="Johannesson H."/>
        </authorList>
    </citation>
    <scope>NUCLEOTIDE SEQUENCE</scope>
    <source>
        <strain evidence="2">CBS 315.58</strain>
    </source>
</reference>
<feature type="compositionally biased region" description="Basic and acidic residues" evidence="1">
    <location>
        <begin position="385"/>
        <end position="430"/>
    </location>
</feature>
<proteinExistence type="predicted"/>
<reference evidence="2" key="1">
    <citation type="journal article" date="2023" name="Mol. Phylogenet. Evol.">
        <title>Genome-scale phylogeny and comparative genomics of the fungal order Sordariales.</title>
        <authorList>
            <person name="Hensen N."/>
            <person name="Bonometti L."/>
            <person name="Westerberg I."/>
            <person name="Brannstrom I.O."/>
            <person name="Guillou S."/>
            <person name="Cros-Aarteil S."/>
            <person name="Calhoun S."/>
            <person name="Haridas S."/>
            <person name="Kuo A."/>
            <person name="Mondo S."/>
            <person name="Pangilinan J."/>
            <person name="Riley R."/>
            <person name="LaButti K."/>
            <person name="Andreopoulos B."/>
            <person name="Lipzen A."/>
            <person name="Chen C."/>
            <person name="Yan M."/>
            <person name="Daum C."/>
            <person name="Ng V."/>
            <person name="Clum A."/>
            <person name="Steindorff A."/>
            <person name="Ohm R.A."/>
            <person name="Martin F."/>
            <person name="Silar P."/>
            <person name="Natvig D.O."/>
            <person name="Lalanne C."/>
            <person name="Gautier V."/>
            <person name="Ament-Velasquez S.L."/>
            <person name="Kruys A."/>
            <person name="Hutchinson M.I."/>
            <person name="Powell A.J."/>
            <person name="Barry K."/>
            <person name="Miller A.N."/>
            <person name="Grigoriev I.V."/>
            <person name="Debuchy R."/>
            <person name="Gladieux P."/>
            <person name="Hiltunen Thoren M."/>
            <person name="Johannesson H."/>
        </authorList>
    </citation>
    <scope>NUCLEOTIDE SEQUENCE</scope>
    <source>
        <strain evidence="2">CBS 315.58</strain>
    </source>
</reference>
<dbReference type="Proteomes" id="UP001303160">
    <property type="component" value="Unassembled WGS sequence"/>
</dbReference>
<name>A0AAN6XLW9_9PEZI</name>
<comment type="caution">
    <text evidence="2">The sequence shown here is derived from an EMBL/GenBank/DDBJ whole genome shotgun (WGS) entry which is preliminary data.</text>
</comment>
<organism evidence="2 3">
    <name type="scientific">Triangularia verruculosa</name>
    <dbReference type="NCBI Taxonomy" id="2587418"/>
    <lineage>
        <taxon>Eukaryota</taxon>
        <taxon>Fungi</taxon>
        <taxon>Dikarya</taxon>
        <taxon>Ascomycota</taxon>
        <taxon>Pezizomycotina</taxon>
        <taxon>Sordariomycetes</taxon>
        <taxon>Sordariomycetidae</taxon>
        <taxon>Sordariales</taxon>
        <taxon>Podosporaceae</taxon>
        <taxon>Triangularia</taxon>
    </lineage>
</organism>
<evidence type="ECO:0000313" key="3">
    <source>
        <dbReference type="Proteomes" id="UP001303160"/>
    </source>
</evidence>
<dbReference type="InterPro" id="IPR022085">
    <property type="entry name" value="OpdG"/>
</dbReference>
<dbReference type="EMBL" id="MU863901">
    <property type="protein sequence ID" value="KAK4202021.1"/>
    <property type="molecule type" value="Genomic_DNA"/>
</dbReference>